<proteinExistence type="predicted"/>
<dbReference type="InterPro" id="IPR009832">
    <property type="entry name" value="DUF1397"/>
</dbReference>
<dbReference type="PANTHER" id="PTHR20997">
    <property type="entry name" value="EG:BACR42I17.2 PROTEIN-RELATED"/>
    <property type="match status" value="1"/>
</dbReference>
<protein>
    <submittedName>
        <fullName evidence="1">Uncharacterized protein</fullName>
    </submittedName>
</protein>
<dbReference type="Pfam" id="PF07165">
    <property type="entry name" value="DUF1397"/>
    <property type="match status" value="1"/>
</dbReference>
<dbReference type="InParanoid" id="A0A1S4F4U3"/>
<evidence type="ECO:0000313" key="2">
    <source>
        <dbReference type="Proteomes" id="UP000008820"/>
    </source>
</evidence>
<name>A0A1S4F4U3_AEDAE</name>
<dbReference type="PANTHER" id="PTHR20997:SF2">
    <property type="entry name" value="EG:BACR42I17.2 PROTEIN-RELATED"/>
    <property type="match status" value="1"/>
</dbReference>
<gene>
    <name evidence="1" type="primary">5578210</name>
</gene>
<dbReference type="OrthoDB" id="7758508at2759"/>
<reference evidence="1 2" key="1">
    <citation type="submission" date="2017-06" db="EMBL/GenBank/DDBJ databases">
        <title>Aedes aegypti genome working group (AGWG) sequencing and assembly.</title>
        <authorList>
            <consortium name="Aedes aegypti Genome Working Group (AGWG)"/>
            <person name="Matthews B.J."/>
        </authorList>
    </citation>
    <scope>NUCLEOTIDE SEQUENCE [LARGE SCALE GENOMIC DNA]</scope>
    <source>
        <strain evidence="1 2">LVP_AGWG</strain>
    </source>
</reference>
<sequence length="248" mass="27588">MMSARLVVATLAVAICATASVNGFAIGDSASDEGQEVIESLERQCLQLTGSTETFEKLVAGFSFAPMCFAGHLDLEGLAADIIELNDSNRAKFFGTYCPQMNESLQCINPLFELLRTCWDGEELAIMDIMYNMIPEALNLMCKDHGEIFFRLEGPEYNKCVEKFDDYTAECSGKISNSTETMYLSKLDEGQCRELGDFRGCIAEKLQICKAPGIIDLIDIFYKPMVKASSCAKYINFEQRDPVESNEI</sequence>
<organism evidence="1 2">
    <name type="scientific">Aedes aegypti</name>
    <name type="common">Yellowfever mosquito</name>
    <name type="synonym">Culex aegypti</name>
    <dbReference type="NCBI Taxonomy" id="7159"/>
    <lineage>
        <taxon>Eukaryota</taxon>
        <taxon>Metazoa</taxon>
        <taxon>Ecdysozoa</taxon>
        <taxon>Arthropoda</taxon>
        <taxon>Hexapoda</taxon>
        <taxon>Insecta</taxon>
        <taxon>Pterygota</taxon>
        <taxon>Neoptera</taxon>
        <taxon>Endopterygota</taxon>
        <taxon>Diptera</taxon>
        <taxon>Nematocera</taxon>
        <taxon>Culicoidea</taxon>
        <taxon>Culicidae</taxon>
        <taxon>Culicinae</taxon>
        <taxon>Aedini</taxon>
        <taxon>Aedes</taxon>
        <taxon>Stegomyia</taxon>
    </lineage>
</organism>
<evidence type="ECO:0000313" key="1">
    <source>
        <dbReference type="EnsemblMetazoa" id="AAEL003483-PA"/>
    </source>
</evidence>
<reference evidence="1" key="2">
    <citation type="submission" date="2020-05" db="UniProtKB">
        <authorList>
            <consortium name="EnsemblMetazoa"/>
        </authorList>
    </citation>
    <scope>IDENTIFICATION</scope>
    <source>
        <strain evidence="1">LVP_AGWG</strain>
    </source>
</reference>
<dbReference type="Proteomes" id="UP000008820">
    <property type="component" value="Chromosome 2"/>
</dbReference>
<keyword evidence="2" id="KW-1185">Reference proteome</keyword>
<accession>A0A1S4F4U3</accession>
<dbReference type="EnsemblMetazoa" id="AAEL003483-RA">
    <property type="protein sequence ID" value="AAEL003483-PA"/>
    <property type="gene ID" value="AAEL003483"/>
</dbReference>
<dbReference type="AlphaFoldDB" id="A0A1S4F4U3"/>
<dbReference type="VEuPathDB" id="VectorBase:AAEL003483"/>